<evidence type="ECO:0000256" key="5">
    <source>
        <dbReference type="SAM" id="Coils"/>
    </source>
</evidence>
<dbReference type="GO" id="GO:0042552">
    <property type="term" value="P:myelination"/>
    <property type="evidence" value="ECO:0007669"/>
    <property type="project" value="InterPro"/>
</dbReference>
<feature type="coiled-coil region" evidence="5">
    <location>
        <begin position="392"/>
        <end position="427"/>
    </location>
</feature>
<proteinExistence type="predicted"/>
<evidence type="ECO:0000256" key="1">
    <source>
        <dbReference type="ARBA" id="ARBA00023015"/>
    </source>
</evidence>
<evidence type="ECO:0000313" key="8">
    <source>
        <dbReference type="EMBL" id="CAH2219264.1"/>
    </source>
</evidence>
<dbReference type="PANTHER" id="PTHR19290">
    <property type="entry name" value="BASIC HELIX-LOOP-HELIX PROTEIN NEUROGENIN-RELATED"/>
    <property type="match status" value="1"/>
</dbReference>
<evidence type="ECO:0000256" key="6">
    <source>
        <dbReference type="SAM" id="MobiDB-lite"/>
    </source>
</evidence>
<feature type="region of interest" description="Disordered" evidence="6">
    <location>
        <begin position="1"/>
        <end position="34"/>
    </location>
</feature>
<keyword evidence="5" id="KW-0175">Coiled coil</keyword>
<sequence length="594" mass="63688">MPPRAPVADRPMDSDASLGSSRASSPEVDDLFLHSRRGGGGFSAAVSSSTMSDSPAELSAELRNAMAMAAAAGDKLGAFKAAAAAAAAAKKDKKQMSEPELQQLRLKINSRERKRMHDLNIAMDGLREVMPYAHGPSVRKLSKIATLLLARNYILMLTNSLEEMKRLVSEIYGGHHHHAAAAAAAAAAAYHPTACGGMSHGGPLPGHPVGHPVHHPLLPSPAASLTSGISGLLMGFSSLPAQHVPGSLCSPPSRREAGLQRGASRLNVLSKNDGCRNQLKLPLVQKSLGGCHPEGTRYPGLKKSLIRGVSPGSKGPTCCSIPKVLMLTLRCMPSLYPCSVNKILGLIASVSQRLASRSLSSSQALSRNENIMQVCKEKLISSINMHGCGRNHGDLKEEQQQLRKKINSRERKRMQDLNLAMDALREVIMPYSATHCQSSPGRKLSKIATLLLARNYILLLGSSLQELRRIIGDMSGPGPKLLLAGLPLFASPGSVFLTPGASNNPDLQYSNKYHSLALDDQPCSAFNLPGVILLHSMDYEHLPTGHQFKGTSSRHTGMGSVDFGHTNLMEHGHLLRMIDTSMDMPHSNGQWTLK</sequence>
<feature type="domain" description="BHLH" evidence="7">
    <location>
        <begin position="103"/>
        <end position="157"/>
    </location>
</feature>
<dbReference type="PANTHER" id="PTHR19290:SF32">
    <property type="entry name" value="OLIGODENDROCYTE TRANSCRIPTION FACTOR 2"/>
    <property type="match status" value="1"/>
</dbReference>
<name>A0AAD1VLR5_PELCU</name>
<dbReference type="SMART" id="SM00353">
    <property type="entry name" value="HLH"/>
    <property type="match status" value="2"/>
</dbReference>
<feature type="domain" description="BHLH" evidence="7">
    <location>
        <begin position="401"/>
        <end position="460"/>
    </location>
</feature>
<dbReference type="AlphaFoldDB" id="A0AAD1VLR5"/>
<dbReference type="PROSITE" id="PS50888">
    <property type="entry name" value="BHLH"/>
    <property type="match status" value="2"/>
</dbReference>
<evidence type="ECO:0000259" key="7">
    <source>
        <dbReference type="PROSITE" id="PS50888"/>
    </source>
</evidence>
<dbReference type="Pfam" id="PF00010">
    <property type="entry name" value="HLH"/>
    <property type="match status" value="2"/>
</dbReference>
<accession>A0AAD1VLR5</accession>
<dbReference type="CDD" id="cd18940">
    <property type="entry name" value="bHLH_TS_OLIG2"/>
    <property type="match status" value="1"/>
</dbReference>
<dbReference type="GO" id="GO:0021778">
    <property type="term" value="P:oligodendrocyte cell fate specification"/>
    <property type="evidence" value="ECO:0007669"/>
    <property type="project" value="InterPro"/>
</dbReference>
<protein>
    <submittedName>
        <fullName evidence="8">Oligodendrocyte transcription factor 2</fullName>
    </submittedName>
</protein>
<reference evidence="8" key="1">
    <citation type="submission" date="2022-03" db="EMBL/GenBank/DDBJ databases">
        <authorList>
            <person name="Alioto T."/>
            <person name="Alioto T."/>
            <person name="Gomez Garrido J."/>
        </authorList>
    </citation>
    <scope>NUCLEOTIDE SEQUENCE</scope>
</reference>
<dbReference type="InterPro" id="IPR011598">
    <property type="entry name" value="bHLH_dom"/>
</dbReference>
<dbReference type="GO" id="GO:0061564">
    <property type="term" value="P:axon development"/>
    <property type="evidence" value="ECO:0007669"/>
    <property type="project" value="TreeGrafter"/>
</dbReference>
<organism evidence="8 9">
    <name type="scientific">Pelobates cultripes</name>
    <name type="common">Western spadefoot toad</name>
    <dbReference type="NCBI Taxonomy" id="61616"/>
    <lineage>
        <taxon>Eukaryota</taxon>
        <taxon>Metazoa</taxon>
        <taxon>Chordata</taxon>
        <taxon>Craniata</taxon>
        <taxon>Vertebrata</taxon>
        <taxon>Euteleostomi</taxon>
        <taxon>Amphibia</taxon>
        <taxon>Batrachia</taxon>
        <taxon>Anura</taxon>
        <taxon>Pelobatoidea</taxon>
        <taxon>Pelobatidae</taxon>
        <taxon>Pelobates</taxon>
    </lineage>
</organism>
<dbReference type="InterPro" id="IPR032658">
    <property type="entry name" value="Olig2_bHLH"/>
</dbReference>
<dbReference type="Proteomes" id="UP001295444">
    <property type="component" value="Chromosome 01"/>
</dbReference>
<dbReference type="InterPro" id="IPR050359">
    <property type="entry name" value="bHLH_transcription_factors"/>
</dbReference>
<dbReference type="InterPro" id="IPR036638">
    <property type="entry name" value="HLH_DNA-bd_sf"/>
</dbReference>
<keyword evidence="4" id="KW-0539">Nucleus</keyword>
<dbReference type="InterPro" id="IPR032657">
    <property type="entry name" value="Olig1_bHLH"/>
</dbReference>
<dbReference type="Gene3D" id="4.10.280.10">
    <property type="entry name" value="Helix-loop-helix DNA-binding domain"/>
    <property type="match status" value="2"/>
</dbReference>
<dbReference type="FunFam" id="4.10.280.10:FF:000031">
    <property type="entry name" value="Oligodendrocyte transcription factor 3"/>
    <property type="match status" value="2"/>
</dbReference>
<feature type="compositionally biased region" description="Low complexity" evidence="6">
    <location>
        <begin position="14"/>
        <end position="25"/>
    </location>
</feature>
<keyword evidence="3" id="KW-0804">Transcription</keyword>
<evidence type="ECO:0000256" key="2">
    <source>
        <dbReference type="ARBA" id="ARBA00023125"/>
    </source>
</evidence>
<dbReference type="GO" id="GO:0070888">
    <property type="term" value="F:E-box binding"/>
    <property type="evidence" value="ECO:0007669"/>
    <property type="project" value="TreeGrafter"/>
</dbReference>
<evidence type="ECO:0000256" key="3">
    <source>
        <dbReference type="ARBA" id="ARBA00023163"/>
    </source>
</evidence>
<dbReference type="SUPFAM" id="SSF47459">
    <property type="entry name" value="HLH, helix-loop-helix DNA-binding domain"/>
    <property type="match status" value="2"/>
</dbReference>
<dbReference type="GO" id="GO:0000981">
    <property type="term" value="F:DNA-binding transcription factor activity, RNA polymerase II-specific"/>
    <property type="evidence" value="ECO:0007669"/>
    <property type="project" value="TreeGrafter"/>
</dbReference>
<dbReference type="GO" id="GO:0007423">
    <property type="term" value="P:sensory organ development"/>
    <property type="evidence" value="ECO:0007669"/>
    <property type="project" value="TreeGrafter"/>
</dbReference>
<dbReference type="GO" id="GO:0045944">
    <property type="term" value="P:positive regulation of transcription by RNA polymerase II"/>
    <property type="evidence" value="ECO:0007669"/>
    <property type="project" value="TreeGrafter"/>
</dbReference>
<dbReference type="GO" id="GO:0005634">
    <property type="term" value="C:nucleus"/>
    <property type="evidence" value="ECO:0007669"/>
    <property type="project" value="TreeGrafter"/>
</dbReference>
<keyword evidence="2" id="KW-0238">DNA-binding</keyword>
<evidence type="ECO:0000313" key="9">
    <source>
        <dbReference type="Proteomes" id="UP001295444"/>
    </source>
</evidence>
<dbReference type="CDD" id="cd18942">
    <property type="entry name" value="bHLH_TS_OLIG1"/>
    <property type="match status" value="1"/>
</dbReference>
<keyword evidence="9" id="KW-1185">Reference proteome</keyword>
<evidence type="ECO:0000256" key="4">
    <source>
        <dbReference type="ARBA" id="ARBA00023242"/>
    </source>
</evidence>
<gene>
    <name evidence="8" type="ORF">PECUL_23A040990</name>
</gene>
<dbReference type="GO" id="GO:0046983">
    <property type="term" value="F:protein dimerization activity"/>
    <property type="evidence" value="ECO:0007669"/>
    <property type="project" value="InterPro"/>
</dbReference>
<keyword evidence="1" id="KW-0805">Transcription regulation</keyword>
<dbReference type="EMBL" id="OW240912">
    <property type="protein sequence ID" value="CAH2219264.1"/>
    <property type="molecule type" value="Genomic_DNA"/>
</dbReference>